<dbReference type="Proteomes" id="UP000003301">
    <property type="component" value="Unassembled WGS sequence"/>
</dbReference>
<evidence type="ECO:0000256" key="1">
    <source>
        <dbReference type="ARBA" id="ARBA00008226"/>
    </source>
</evidence>
<organism evidence="12 13">
    <name type="scientific">Fusobacterium periodonticum 2_1_31</name>
    <dbReference type="NCBI Taxonomy" id="469599"/>
    <lineage>
        <taxon>Bacteria</taxon>
        <taxon>Fusobacteriati</taxon>
        <taxon>Fusobacteriota</taxon>
        <taxon>Fusobacteriia</taxon>
        <taxon>Fusobacteriales</taxon>
        <taxon>Fusobacteriaceae</taxon>
        <taxon>Fusobacterium</taxon>
    </lineage>
</organism>
<feature type="binding site" evidence="9">
    <location>
        <position position="670"/>
    </location>
    <ligand>
        <name>Zn(2+)</name>
        <dbReference type="ChEBI" id="CHEBI:29105"/>
    </ligand>
</feature>
<keyword evidence="10" id="KW-0175">Coiled coil</keyword>
<comment type="cofactor">
    <cofactor evidence="9">
        <name>Zn(2+)</name>
        <dbReference type="ChEBI" id="CHEBI:29105"/>
    </cofactor>
    <text evidence="9">Binds 1 zinc ion per subunit.</text>
</comment>
<protein>
    <recommendedName>
        <fullName evidence="9">Alanine--tRNA ligase</fullName>
        <ecNumber evidence="9">6.1.1.7</ecNumber>
    </recommendedName>
    <alternativeName>
        <fullName evidence="9">Alanyl-tRNA synthetase</fullName>
        <shortName evidence="9">AlaRS</shortName>
    </alternativeName>
</protein>
<keyword evidence="2 9" id="KW-0820">tRNA-binding</keyword>
<comment type="similarity">
    <text evidence="1 9">Belongs to the class-II aminoacyl-tRNA synthetase family.</text>
</comment>
<keyword evidence="13" id="KW-1185">Reference proteome</keyword>
<evidence type="ECO:0000256" key="2">
    <source>
        <dbReference type="ARBA" id="ARBA00022555"/>
    </source>
</evidence>
<dbReference type="SUPFAM" id="SSF50447">
    <property type="entry name" value="Translation proteins"/>
    <property type="match status" value="1"/>
</dbReference>
<comment type="function">
    <text evidence="9">Catalyzes the attachment of alanine to tRNA(Ala) in a two-step reaction: alanine is first activated by ATP to form Ala-AMP and then transferred to the acceptor end of tRNA(Ala). Also edits incorrectly charged Ser-tRNA(Ala) and Gly-tRNA(Ala) via its editing domain.</text>
</comment>
<evidence type="ECO:0000313" key="12">
    <source>
        <dbReference type="EMBL" id="KGE62582.1"/>
    </source>
</evidence>
<dbReference type="SMART" id="SM00863">
    <property type="entry name" value="tRNA_SAD"/>
    <property type="match status" value="1"/>
</dbReference>
<dbReference type="InterPro" id="IPR003156">
    <property type="entry name" value="DHHA1_dom"/>
</dbReference>
<accession>A0ABR4WL05</accession>
<dbReference type="InterPro" id="IPR050058">
    <property type="entry name" value="Ala-tRNA_ligase"/>
</dbReference>
<keyword evidence="9" id="KW-0862">Zinc</keyword>
<evidence type="ECO:0000259" key="11">
    <source>
        <dbReference type="PROSITE" id="PS50860"/>
    </source>
</evidence>
<dbReference type="Gene3D" id="3.30.54.20">
    <property type="match status" value="1"/>
</dbReference>
<evidence type="ECO:0000256" key="3">
    <source>
        <dbReference type="ARBA" id="ARBA00022598"/>
    </source>
</evidence>
<dbReference type="PROSITE" id="PS50860">
    <property type="entry name" value="AA_TRNA_LIGASE_II_ALA"/>
    <property type="match status" value="1"/>
</dbReference>
<dbReference type="SUPFAM" id="SSF55681">
    <property type="entry name" value="Class II aaRS and biotin synthetases"/>
    <property type="match status" value="1"/>
</dbReference>
<dbReference type="EC" id="6.1.1.7" evidence="9"/>
<evidence type="ECO:0000256" key="9">
    <source>
        <dbReference type="HAMAP-Rule" id="MF_00036"/>
    </source>
</evidence>
<dbReference type="HAMAP" id="MF_00036_B">
    <property type="entry name" value="Ala_tRNA_synth_B"/>
    <property type="match status" value="1"/>
</dbReference>
<dbReference type="CDD" id="cd00673">
    <property type="entry name" value="AlaRS_core"/>
    <property type="match status" value="1"/>
</dbReference>
<proteinExistence type="inferred from homology"/>
<dbReference type="InterPro" id="IPR018164">
    <property type="entry name" value="Ala-tRNA-synth_IIc_N"/>
</dbReference>
<dbReference type="InterPro" id="IPR023033">
    <property type="entry name" value="Ala_tRNA_ligase_euk/bac"/>
</dbReference>
<comment type="catalytic activity">
    <reaction evidence="9">
        <text>tRNA(Ala) + L-alanine + ATP = L-alanyl-tRNA(Ala) + AMP + diphosphate</text>
        <dbReference type="Rhea" id="RHEA:12540"/>
        <dbReference type="Rhea" id="RHEA-COMP:9657"/>
        <dbReference type="Rhea" id="RHEA-COMP:9923"/>
        <dbReference type="ChEBI" id="CHEBI:30616"/>
        <dbReference type="ChEBI" id="CHEBI:33019"/>
        <dbReference type="ChEBI" id="CHEBI:57972"/>
        <dbReference type="ChEBI" id="CHEBI:78442"/>
        <dbReference type="ChEBI" id="CHEBI:78497"/>
        <dbReference type="ChEBI" id="CHEBI:456215"/>
        <dbReference type="EC" id="6.1.1.7"/>
    </reaction>
</comment>
<feature type="coiled-coil region" evidence="10">
    <location>
        <begin position="718"/>
        <end position="763"/>
    </location>
</feature>
<dbReference type="Pfam" id="PF07973">
    <property type="entry name" value="tRNA_SAD"/>
    <property type="match status" value="1"/>
</dbReference>
<feature type="domain" description="Alanyl-transfer RNA synthetases family profile" evidence="11">
    <location>
        <begin position="14"/>
        <end position="713"/>
    </location>
</feature>
<dbReference type="PANTHER" id="PTHR11777">
    <property type="entry name" value="ALANYL-TRNA SYNTHETASE"/>
    <property type="match status" value="1"/>
</dbReference>
<keyword evidence="4 9" id="KW-0547">Nucleotide-binding</keyword>
<keyword evidence="9" id="KW-0963">Cytoplasm</keyword>
<evidence type="ECO:0000256" key="5">
    <source>
        <dbReference type="ARBA" id="ARBA00022840"/>
    </source>
</evidence>
<comment type="subcellular location">
    <subcellularLocation>
        <location evidence="9">Cytoplasm</location>
    </subcellularLocation>
</comment>
<dbReference type="SUPFAM" id="SSF101353">
    <property type="entry name" value="Putative anticodon-binding domain of alanyl-tRNA synthetase (AlaRS)"/>
    <property type="match status" value="1"/>
</dbReference>
<dbReference type="Gene3D" id="3.30.980.10">
    <property type="entry name" value="Threonyl-trna Synthetase, Chain A, domain 2"/>
    <property type="match status" value="1"/>
</dbReference>
<dbReference type="Gene3D" id="2.40.30.130">
    <property type="match status" value="1"/>
</dbReference>
<dbReference type="NCBIfam" id="TIGR00344">
    <property type="entry name" value="alaS"/>
    <property type="match status" value="1"/>
</dbReference>
<gene>
    <name evidence="9" type="primary">alaS</name>
    <name evidence="12" type="ORF">FSAG_001279</name>
</gene>
<evidence type="ECO:0000256" key="7">
    <source>
        <dbReference type="ARBA" id="ARBA00022917"/>
    </source>
</evidence>
<name>A0ABR4WL05_9FUSO</name>
<reference evidence="12" key="1">
    <citation type="submission" date="2013-05" db="EMBL/GenBank/DDBJ databases">
        <title>The Genome Sequence of Fusobacterium sp. 2_1_31.</title>
        <authorList>
            <consortium name="The Broad Institute Genomics Platform"/>
            <person name="Earl A."/>
            <person name="Ward D."/>
            <person name="Feldgarden M."/>
            <person name="Gevers D."/>
            <person name="Ambrose C."/>
            <person name="Strauss J."/>
            <person name="Allen-Vercoe E."/>
            <person name="Walker B."/>
            <person name="Young S."/>
            <person name="Zeng Q."/>
            <person name="Gargeya S."/>
            <person name="Fitzgerald M."/>
            <person name="Haas B."/>
            <person name="Abouelleil A."/>
            <person name="Allen A.W."/>
            <person name="Alvarado L."/>
            <person name="Arachchi H.M."/>
            <person name="Berlin A.M."/>
            <person name="Chapman S.B."/>
            <person name="Gainer-Dewar J."/>
            <person name="Goldberg J."/>
            <person name="Griggs A."/>
            <person name="Gujja S."/>
            <person name="Hansen M."/>
            <person name="Howarth C."/>
            <person name="Imamovic A."/>
            <person name="Ireland A."/>
            <person name="Larimer J."/>
            <person name="McCowan C."/>
            <person name="Murphy C."/>
            <person name="Pearson M."/>
            <person name="Poon T.W."/>
            <person name="Priest M."/>
            <person name="Roberts A."/>
            <person name="Saif S."/>
            <person name="Shea T."/>
            <person name="Sisk P."/>
            <person name="Sykes S."/>
            <person name="Wortman J."/>
            <person name="Nusbaum C."/>
            <person name="Birren B."/>
        </authorList>
    </citation>
    <scope>NUCLEOTIDE SEQUENCE [LARGE SCALE GENOMIC DNA]</scope>
    <source>
        <strain evidence="12">2_1_31</strain>
    </source>
</reference>
<dbReference type="Pfam" id="PF02272">
    <property type="entry name" value="DHHA1"/>
    <property type="match status" value="1"/>
</dbReference>
<dbReference type="InterPro" id="IPR009000">
    <property type="entry name" value="Transl_B-barrel_sf"/>
</dbReference>
<dbReference type="Gene3D" id="6.10.250.550">
    <property type="match status" value="1"/>
</dbReference>
<dbReference type="Gene3D" id="3.30.930.10">
    <property type="entry name" value="Bira Bifunctional Protein, Domain 2"/>
    <property type="match status" value="1"/>
</dbReference>
<evidence type="ECO:0000256" key="10">
    <source>
        <dbReference type="SAM" id="Coils"/>
    </source>
</evidence>
<evidence type="ECO:0000313" key="13">
    <source>
        <dbReference type="Proteomes" id="UP000003301"/>
    </source>
</evidence>
<keyword evidence="5 9" id="KW-0067">ATP-binding</keyword>
<feature type="binding site" evidence="9">
    <location>
        <position position="674"/>
    </location>
    <ligand>
        <name>Zn(2+)</name>
        <dbReference type="ChEBI" id="CHEBI:29105"/>
    </ligand>
</feature>
<keyword evidence="8 9" id="KW-0030">Aminoacyl-tRNA synthetase</keyword>
<sequence>MWKNSSSIIDKKMLTGNEIREKFIEFFMQKQHKHFESASLIPDDPTLLLTVAGMVPFKPYFLGQKEAPYPRVTTYQKCIRTNDLENVGRTARHHTFFEMLGNFSFGDYFKEEAIAWSWEFVTEVLKLDKDKLWVTVFTTDDEAERIWIEKCNFPKERIVRMGESENWWSAGPTGSCGPCSEIHVDLGVQYGGDENSKIGDEGTDNRFIEIWNLVFTEWNRMEDGSLEPLPKKNIDTGAGLERIAAVVQGKPNNFETDLLFPILEEAARITGSQYGKNPETNFSLKVITDHARAVTFLVNDGVIPSNEGRGYILRRILRRAVRHGRLLGYKDLFMYKMVDKVVERFEVAYPDLKKNLENIRKIVKIEEEKFSNTLDQGIQLVNQEIDNLLANGKNKLDGEVSFKLYDTYGFPYELTEEIAEERGVTVLREEFEAKMEEQKEKARSAREVVMEKGQDSFIEDFYDKHGVTKFTGYEKTEDEATLLSSREAKDGKYLLIFDKTPFYAESGGQVGDQGRIYSDNFSAKVLDVQKQKDIFIHTVEIEKGSAEENKTYKLEVNLLRRLDTAKNHTATHLLHKALREVVGTHVQQAGSLVDPDKLRFDFSHYEAVTAEQLAKIENIVNEKIREGIDVVVSHHSIEEAKNLGAMMLFGDKYGEVVRVVDVSGFSTELCGGTHIDNIAKIGLFKIVSEGGIAAGVRRIEAKTGYGAYLAEKEEADTLKEIEKKLKASNTNVVEKVEKTLESLKDAEKALESLKQKIALFETKAALSGMEEINGAKVLIATFKDKTADDLRTMIDTIKDNNEKAIVVLASTQDKLSFAVGVTKTLTDKVKAGDLVKQLAEMTGGKGGGRPDFAQAGGKDESKLLDAFKEIRAIIEAKLS</sequence>
<keyword evidence="9" id="KW-0479">Metal-binding</keyword>
<evidence type="ECO:0000256" key="6">
    <source>
        <dbReference type="ARBA" id="ARBA00022884"/>
    </source>
</evidence>
<feature type="binding site" evidence="9">
    <location>
        <position position="572"/>
    </location>
    <ligand>
        <name>Zn(2+)</name>
        <dbReference type="ChEBI" id="CHEBI:29105"/>
    </ligand>
</feature>
<comment type="domain">
    <text evidence="9">Consists of three domains; the N-terminal catalytic domain, the editing domain and the C-terminal C-Ala domain. The editing domain removes incorrectly charged amino acids, while the C-Ala domain, along with tRNA(Ala), serves as a bridge to cooperatively bring together the editing and aminoacylation centers thus stimulating deacylation of misacylated tRNAs.</text>
</comment>
<dbReference type="InterPro" id="IPR018163">
    <property type="entry name" value="Thr/Ala-tRNA-synth_IIc_edit"/>
</dbReference>
<dbReference type="Pfam" id="PF01411">
    <property type="entry name" value="tRNA-synt_2c"/>
    <property type="match status" value="1"/>
</dbReference>
<dbReference type="InterPro" id="IPR018162">
    <property type="entry name" value="Ala-tRNA-ligase_IIc_anticod-bd"/>
</dbReference>
<dbReference type="InterPro" id="IPR018165">
    <property type="entry name" value="Ala-tRNA-synth_IIc_core"/>
</dbReference>
<keyword evidence="6 9" id="KW-0694">RNA-binding</keyword>
<dbReference type="InterPro" id="IPR012947">
    <property type="entry name" value="tRNA_SAD"/>
</dbReference>
<keyword evidence="7 9" id="KW-0648">Protein biosynthesis</keyword>
<keyword evidence="3 9" id="KW-0436">Ligase</keyword>
<dbReference type="InterPro" id="IPR002318">
    <property type="entry name" value="Ala-tRNA-lgiase_IIc"/>
</dbReference>
<dbReference type="Gene3D" id="3.10.310.40">
    <property type="match status" value="1"/>
</dbReference>
<evidence type="ECO:0000256" key="8">
    <source>
        <dbReference type="ARBA" id="ARBA00023146"/>
    </source>
</evidence>
<dbReference type="PRINTS" id="PR00980">
    <property type="entry name" value="TRNASYNTHALA"/>
</dbReference>
<dbReference type="PANTHER" id="PTHR11777:SF9">
    <property type="entry name" value="ALANINE--TRNA LIGASE, CYTOPLASMIC"/>
    <property type="match status" value="1"/>
</dbReference>
<dbReference type="InterPro" id="IPR045864">
    <property type="entry name" value="aa-tRNA-synth_II/BPL/LPL"/>
</dbReference>
<dbReference type="EMBL" id="ACDC03000018">
    <property type="protein sequence ID" value="KGE62582.1"/>
    <property type="molecule type" value="Genomic_DNA"/>
</dbReference>
<feature type="binding site" evidence="9">
    <location>
        <position position="568"/>
    </location>
    <ligand>
        <name>Zn(2+)</name>
        <dbReference type="ChEBI" id="CHEBI:29105"/>
    </ligand>
</feature>
<dbReference type="SUPFAM" id="SSF55186">
    <property type="entry name" value="ThrRS/AlaRS common domain"/>
    <property type="match status" value="1"/>
</dbReference>
<evidence type="ECO:0000256" key="4">
    <source>
        <dbReference type="ARBA" id="ARBA00022741"/>
    </source>
</evidence>
<comment type="caution">
    <text evidence="12">The sequence shown here is derived from an EMBL/GenBank/DDBJ whole genome shotgun (WGS) entry which is preliminary data.</text>
</comment>